<evidence type="ECO:0000256" key="2">
    <source>
        <dbReference type="ARBA" id="ARBA00005254"/>
    </source>
</evidence>
<accession>A0A7I7T210</accession>
<evidence type="ECO:0000256" key="6">
    <source>
        <dbReference type="RuleBase" id="RU003707"/>
    </source>
</evidence>
<gene>
    <name evidence="7" type="ORF">MHEL_12230</name>
</gene>
<dbReference type="PANTHER" id="PTHR43802">
    <property type="entry name" value="ENOYL-COA HYDRATASE"/>
    <property type="match status" value="1"/>
</dbReference>
<dbReference type="Gene3D" id="1.10.287.2460">
    <property type="match status" value="1"/>
</dbReference>
<comment type="similarity">
    <text evidence="2 6">Belongs to the enoyl-CoA hydratase/isomerase family.</text>
</comment>
<evidence type="ECO:0000256" key="3">
    <source>
        <dbReference type="ARBA" id="ARBA00022832"/>
    </source>
</evidence>
<evidence type="ECO:0000256" key="1">
    <source>
        <dbReference type="ARBA" id="ARBA00002994"/>
    </source>
</evidence>
<comment type="catalytic activity">
    <reaction evidence="4">
        <text>a (3S)-3-hydroxyacyl-CoA = a (2E)-enoyl-CoA + H2O</text>
        <dbReference type="Rhea" id="RHEA:16105"/>
        <dbReference type="ChEBI" id="CHEBI:15377"/>
        <dbReference type="ChEBI" id="CHEBI:57318"/>
        <dbReference type="ChEBI" id="CHEBI:58856"/>
        <dbReference type="EC" id="4.2.1.17"/>
    </reaction>
</comment>
<dbReference type="KEGG" id="mhev:MHEL_12230"/>
<evidence type="ECO:0000313" key="8">
    <source>
        <dbReference type="Proteomes" id="UP000467148"/>
    </source>
</evidence>
<keyword evidence="3" id="KW-0443">Lipid metabolism</keyword>
<dbReference type="InterPro" id="IPR001753">
    <property type="entry name" value="Enoyl-CoA_hydra/iso"/>
</dbReference>
<keyword evidence="3" id="KW-0276">Fatty acid metabolism</keyword>
<proteinExistence type="inferred from homology"/>
<dbReference type="InterPro" id="IPR018376">
    <property type="entry name" value="Enoyl-CoA_hyd/isom_CS"/>
</dbReference>
<dbReference type="PROSITE" id="PS00166">
    <property type="entry name" value="ENOYL_COA_HYDRATASE"/>
    <property type="match status" value="1"/>
</dbReference>
<evidence type="ECO:0000256" key="4">
    <source>
        <dbReference type="ARBA" id="ARBA00023709"/>
    </source>
</evidence>
<dbReference type="PANTHER" id="PTHR43802:SF1">
    <property type="entry name" value="IP11341P-RELATED"/>
    <property type="match status" value="1"/>
</dbReference>
<dbReference type="SUPFAM" id="SSF52096">
    <property type="entry name" value="ClpP/crotonase"/>
    <property type="match status" value="1"/>
</dbReference>
<keyword evidence="8" id="KW-1185">Reference proteome</keyword>
<organism evidence="7 8">
    <name type="scientific">Mycolicibacterium helvum</name>
    <dbReference type="NCBI Taxonomy" id="1534349"/>
    <lineage>
        <taxon>Bacteria</taxon>
        <taxon>Bacillati</taxon>
        <taxon>Actinomycetota</taxon>
        <taxon>Actinomycetes</taxon>
        <taxon>Mycobacteriales</taxon>
        <taxon>Mycobacteriaceae</taxon>
        <taxon>Mycolicibacterium</taxon>
    </lineage>
</organism>
<protein>
    <submittedName>
        <fullName evidence="7">Enoyl-CoA hydratase</fullName>
    </submittedName>
</protein>
<reference evidence="7 8" key="1">
    <citation type="journal article" date="2019" name="Emerg. Microbes Infect.">
        <title>Comprehensive subspecies identification of 175 nontuberculous mycobacteria species based on 7547 genomic profiles.</title>
        <authorList>
            <person name="Matsumoto Y."/>
            <person name="Kinjo T."/>
            <person name="Motooka D."/>
            <person name="Nabeya D."/>
            <person name="Jung N."/>
            <person name="Uechi K."/>
            <person name="Horii T."/>
            <person name="Iida T."/>
            <person name="Fujita J."/>
            <person name="Nakamura S."/>
        </authorList>
    </citation>
    <scope>NUCLEOTIDE SEQUENCE [LARGE SCALE GENOMIC DNA]</scope>
    <source>
        <strain evidence="7 8">JCM 30396</strain>
    </source>
</reference>
<evidence type="ECO:0000313" key="7">
    <source>
        <dbReference type="EMBL" id="BBY62980.1"/>
    </source>
</evidence>
<comment type="catalytic activity">
    <reaction evidence="5">
        <text>a 4-saturated-(3S)-3-hydroxyacyl-CoA = a (3E)-enoyl-CoA + H2O</text>
        <dbReference type="Rhea" id="RHEA:20724"/>
        <dbReference type="ChEBI" id="CHEBI:15377"/>
        <dbReference type="ChEBI" id="CHEBI:58521"/>
        <dbReference type="ChEBI" id="CHEBI:137480"/>
        <dbReference type="EC" id="4.2.1.17"/>
    </reaction>
</comment>
<dbReference type="RefSeq" id="WP_407662945.1">
    <property type="nucleotide sequence ID" value="NZ_AP022596.1"/>
</dbReference>
<dbReference type="GO" id="GO:0006631">
    <property type="term" value="P:fatty acid metabolic process"/>
    <property type="evidence" value="ECO:0007669"/>
    <property type="project" value="UniProtKB-KW"/>
</dbReference>
<dbReference type="NCBIfam" id="NF006108">
    <property type="entry name" value="PRK08259.1"/>
    <property type="match status" value="1"/>
</dbReference>
<dbReference type="AlphaFoldDB" id="A0A7I7T210"/>
<name>A0A7I7T210_9MYCO</name>
<dbReference type="Gene3D" id="3.90.226.10">
    <property type="entry name" value="2-enoyl-CoA Hydratase, Chain A, domain 1"/>
    <property type="match status" value="1"/>
</dbReference>
<evidence type="ECO:0000256" key="5">
    <source>
        <dbReference type="ARBA" id="ARBA00023717"/>
    </source>
</evidence>
<dbReference type="Proteomes" id="UP000467148">
    <property type="component" value="Chromosome"/>
</dbReference>
<sequence>MSGSVGSSAAIGESVRVERNGAVTTVILDRPQARNAVDGPTALALFRAFEEFDNDESASVAVLWGDHGTFCAGADLKAIGTSEGNPTHRTGPGPMGPSRMVLSKPVIAAVSGYAVAGGLELALWCDLRVVEQDAVFGVFCRRWGVPLIDGGTVRLPRLIGHSRAMDLILTGRAVDADEALAIGLANRVVPTGQARQAAEELAAELAQLPQLCLRSDRLSMLNQWGQSEAEAMDFEFASLSRVAVESLAGAQRFAQGAGRHGGNA</sequence>
<dbReference type="Pfam" id="PF00378">
    <property type="entry name" value="ECH_1"/>
    <property type="match status" value="1"/>
</dbReference>
<dbReference type="InterPro" id="IPR029045">
    <property type="entry name" value="ClpP/crotonase-like_dom_sf"/>
</dbReference>
<comment type="function">
    <text evidence="1">Could possibly oxidize fatty acids using specific components.</text>
</comment>
<dbReference type="EMBL" id="AP022596">
    <property type="protein sequence ID" value="BBY62980.1"/>
    <property type="molecule type" value="Genomic_DNA"/>
</dbReference>
<dbReference type="GO" id="GO:0004300">
    <property type="term" value="F:enoyl-CoA hydratase activity"/>
    <property type="evidence" value="ECO:0007669"/>
    <property type="project" value="UniProtKB-EC"/>
</dbReference>
<dbReference type="CDD" id="cd06558">
    <property type="entry name" value="crotonase-like"/>
    <property type="match status" value="1"/>
</dbReference>